<gene>
    <name evidence="5" type="ORF">CTI12_AA383730</name>
</gene>
<evidence type="ECO:0000256" key="3">
    <source>
        <dbReference type="ARBA" id="ARBA00023163"/>
    </source>
</evidence>
<dbReference type="InterPro" id="IPR040168">
    <property type="entry name" value="Not2/3/5"/>
</dbReference>
<name>A0A2U1MG68_ARTAN</name>
<evidence type="ECO:0000313" key="5">
    <source>
        <dbReference type="EMBL" id="PWA60196.1"/>
    </source>
</evidence>
<dbReference type="OrthoDB" id="25391at2759"/>
<dbReference type="AlphaFoldDB" id="A0A2U1MG68"/>
<feature type="compositionally biased region" description="Polar residues" evidence="4">
    <location>
        <begin position="221"/>
        <end position="272"/>
    </location>
</feature>
<feature type="region of interest" description="Disordered" evidence="4">
    <location>
        <begin position="592"/>
        <end position="612"/>
    </location>
</feature>
<dbReference type="EMBL" id="PKPP01005421">
    <property type="protein sequence ID" value="PWA60196.1"/>
    <property type="molecule type" value="Genomic_DNA"/>
</dbReference>
<keyword evidence="2" id="KW-0805">Transcription regulation</keyword>
<evidence type="ECO:0000256" key="1">
    <source>
        <dbReference type="ARBA" id="ARBA00007682"/>
    </source>
</evidence>
<evidence type="ECO:0000256" key="2">
    <source>
        <dbReference type="ARBA" id="ARBA00023015"/>
    </source>
</evidence>
<dbReference type="PANTHER" id="PTHR23326">
    <property type="entry name" value="CCR4 NOT-RELATED"/>
    <property type="match status" value="1"/>
</dbReference>
<proteinExistence type="inferred from homology"/>
<feature type="compositionally biased region" description="Low complexity" evidence="4">
    <location>
        <begin position="596"/>
        <end position="612"/>
    </location>
</feature>
<protein>
    <submittedName>
        <fullName evidence="5">NOT2/NOT3/NOT5-like protein</fullName>
    </submittedName>
</protein>
<feature type="region of interest" description="Disordered" evidence="4">
    <location>
        <begin position="484"/>
        <end position="522"/>
    </location>
</feature>
<sequence>MSLNELLEFGMLDMHVNYTYEIQVNTLIAYIRMKRLFDEAFDKALQQFYNSTFSTNADRRINSLCIGLSLYSPSHILEYEYEYWNNLFMICTAVELFPNNRSIKQRQLRIWNFQKKDFHRQGIVLCMTFWHSCNVRSSLNGRASNLQDNTGRPFSPSFSTQSGAPSPNFHQSGSLQGLHNLHGSFNVPNMSGTLGSRNPTAGLNVPSSGLQQQSGNLSGGRFTSNNMPVALSQSSLNGSASNLQDNTGRPFSASFSAQSGAPSPIFHQSGSLQGLHNLHGSFNVSNMSGTLGSRNSTAVNIPSSGLQQQSGNLSGGRFTSNNMPVALSQIAHGNSHGHSGLTSRGGMSVVGSPGYSSGTNAVGGSIPGILPTSAAISNRNSISGVGVSPILGNPGSRIAGSTGNIGGGSSIGRSMSSGGGLSIPGLTSRLNLNTNSGSGNLGVQGSNRLMGGMLQQASPQMMSMFGNSYHSGGQLSQNHVQNSMGMLNDVNNNDGSPFDINDFPQLSSRPSSSGGAQGQIGSLRKQGLGVSPIVQQNQEFSIQNEDFPALPGFKDPHQKDQLHENNVSMMQSPHFSVSPAYKIGRSSGFNLGGAFSSHRPQQQQHVPSVSSSGVSYSSVNNQDLLHLHGSDMFQGSHSSFHSQIENLVCFPALVTHTALSSIVLSKFGTRILFSIGYLLNHSAGHFQTPSSITSAIVSAFDSLAS</sequence>
<organism evidence="5 6">
    <name type="scientific">Artemisia annua</name>
    <name type="common">Sweet wormwood</name>
    <dbReference type="NCBI Taxonomy" id="35608"/>
    <lineage>
        <taxon>Eukaryota</taxon>
        <taxon>Viridiplantae</taxon>
        <taxon>Streptophyta</taxon>
        <taxon>Embryophyta</taxon>
        <taxon>Tracheophyta</taxon>
        <taxon>Spermatophyta</taxon>
        <taxon>Magnoliopsida</taxon>
        <taxon>eudicotyledons</taxon>
        <taxon>Gunneridae</taxon>
        <taxon>Pentapetalae</taxon>
        <taxon>asterids</taxon>
        <taxon>campanulids</taxon>
        <taxon>Asterales</taxon>
        <taxon>Asteraceae</taxon>
        <taxon>Asteroideae</taxon>
        <taxon>Anthemideae</taxon>
        <taxon>Artemisiinae</taxon>
        <taxon>Artemisia</taxon>
    </lineage>
</organism>
<dbReference type="GO" id="GO:0030015">
    <property type="term" value="C:CCR4-NOT core complex"/>
    <property type="evidence" value="ECO:0007669"/>
    <property type="project" value="InterPro"/>
</dbReference>
<keyword evidence="3" id="KW-0804">Transcription</keyword>
<feature type="compositionally biased region" description="Polar residues" evidence="4">
    <location>
        <begin position="186"/>
        <end position="201"/>
    </location>
</feature>
<feature type="region of interest" description="Disordered" evidence="4">
    <location>
        <begin position="144"/>
        <end position="272"/>
    </location>
</feature>
<evidence type="ECO:0000313" key="6">
    <source>
        <dbReference type="Proteomes" id="UP000245207"/>
    </source>
</evidence>
<feature type="compositionally biased region" description="Low complexity" evidence="4">
    <location>
        <begin position="511"/>
        <end position="522"/>
    </location>
</feature>
<dbReference type="Proteomes" id="UP000245207">
    <property type="component" value="Unassembled WGS sequence"/>
</dbReference>
<feature type="compositionally biased region" description="Polar residues" evidence="4">
    <location>
        <begin position="484"/>
        <end position="495"/>
    </location>
</feature>
<keyword evidence="6" id="KW-1185">Reference proteome</keyword>
<reference evidence="5 6" key="1">
    <citation type="journal article" date="2018" name="Mol. Plant">
        <title>The genome of Artemisia annua provides insight into the evolution of Asteraceae family and artemisinin biosynthesis.</title>
        <authorList>
            <person name="Shen Q."/>
            <person name="Zhang L."/>
            <person name="Liao Z."/>
            <person name="Wang S."/>
            <person name="Yan T."/>
            <person name="Shi P."/>
            <person name="Liu M."/>
            <person name="Fu X."/>
            <person name="Pan Q."/>
            <person name="Wang Y."/>
            <person name="Lv Z."/>
            <person name="Lu X."/>
            <person name="Zhang F."/>
            <person name="Jiang W."/>
            <person name="Ma Y."/>
            <person name="Chen M."/>
            <person name="Hao X."/>
            <person name="Li L."/>
            <person name="Tang Y."/>
            <person name="Lv G."/>
            <person name="Zhou Y."/>
            <person name="Sun X."/>
            <person name="Brodelius P.E."/>
            <person name="Rose J.K.C."/>
            <person name="Tang K."/>
        </authorList>
    </citation>
    <scope>NUCLEOTIDE SEQUENCE [LARGE SCALE GENOMIC DNA]</scope>
    <source>
        <strain evidence="6">cv. Huhao1</strain>
        <tissue evidence="5">Leaf</tissue>
    </source>
</reference>
<dbReference type="STRING" id="35608.A0A2U1MG68"/>
<feature type="compositionally biased region" description="Low complexity" evidence="4">
    <location>
        <begin position="207"/>
        <end position="220"/>
    </location>
</feature>
<evidence type="ECO:0000256" key="4">
    <source>
        <dbReference type="SAM" id="MobiDB-lite"/>
    </source>
</evidence>
<feature type="compositionally biased region" description="Polar residues" evidence="4">
    <location>
        <begin position="144"/>
        <end position="177"/>
    </location>
</feature>
<comment type="caution">
    <text evidence="5">The sequence shown here is derived from an EMBL/GenBank/DDBJ whole genome shotgun (WGS) entry which is preliminary data.</text>
</comment>
<accession>A0A2U1MG68</accession>
<comment type="similarity">
    <text evidence="1">Belongs to the CNOT2/3/5 family.</text>
</comment>